<dbReference type="InterPro" id="IPR041704">
    <property type="entry name" value="CFLE_GH18"/>
</dbReference>
<dbReference type="CDD" id="cd00118">
    <property type="entry name" value="LysM"/>
    <property type="match status" value="2"/>
</dbReference>
<evidence type="ECO:0000259" key="3">
    <source>
        <dbReference type="PROSITE" id="PS51782"/>
    </source>
</evidence>
<dbReference type="RefSeq" id="WP_209465472.1">
    <property type="nucleotide sequence ID" value="NZ_JAGGLG010000004.1"/>
</dbReference>
<evidence type="ECO:0000313" key="5">
    <source>
        <dbReference type="EMBL" id="MBP2017323.1"/>
    </source>
</evidence>
<dbReference type="Gene3D" id="3.10.350.10">
    <property type="entry name" value="LysM domain"/>
    <property type="match status" value="2"/>
</dbReference>
<dbReference type="SMART" id="SM00257">
    <property type="entry name" value="LysM"/>
    <property type="match status" value="2"/>
</dbReference>
<sequence length="431" mass="48487">MQIHVVEPGQSLYSIARTYSVTPETIIEANQLRDLPYLVVGQALVIPITGRYYWVQPGDSLWSIGQRFGVAPAELARINGIPLNAPLPVGLRLYIPPGPRPRKEANAYVEPFGESVSANLIAASREAVPHLTYLAPFSYRVQRDGTLQAPPLDGLLEIAREGGAVPMLVVTNLEEGGFSAELGQAILNDQAVQDRLLQDIRRLIREMGFRDVHFDFEFLRPQDREAYNRFLQRAADLIHAEGALISTALAPKQSATQVGQWYEAHDYAFHGRTVDFVVLMTYEWGYSGGPPMAVSPIDQVRRVLDFAVTQIPREKIMMGQNLYGYDWTLPYRPGGEFARAISPQQAIRQAAQRGVAIEFDPRAQAPFYRYVDEQGRTHEVWFEDARSIQAKFDLLREMGLRGISYWKLGLAFPQNWLLLEDNFTVAKRAAG</sequence>
<dbReference type="Proteomes" id="UP001519289">
    <property type="component" value="Unassembled WGS sequence"/>
</dbReference>
<dbReference type="InterPro" id="IPR029070">
    <property type="entry name" value="Chitinase_insertion_sf"/>
</dbReference>
<dbReference type="InterPro" id="IPR001223">
    <property type="entry name" value="Glyco_hydro18_cat"/>
</dbReference>
<dbReference type="PANTHER" id="PTHR46066">
    <property type="entry name" value="CHITINASE DOMAIN-CONTAINING PROTEIN 1 FAMILY MEMBER"/>
    <property type="match status" value="1"/>
</dbReference>
<dbReference type="Gene3D" id="3.20.20.80">
    <property type="entry name" value="Glycosidases"/>
    <property type="match status" value="1"/>
</dbReference>
<dbReference type="CDD" id="cd02874">
    <property type="entry name" value="GH18_CFLE_spore_hydrolase"/>
    <property type="match status" value="1"/>
</dbReference>
<dbReference type="Pfam" id="PF00704">
    <property type="entry name" value="Glyco_hydro_18"/>
    <property type="match status" value="1"/>
</dbReference>
<dbReference type="InterPro" id="IPR018392">
    <property type="entry name" value="LysM"/>
</dbReference>
<dbReference type="InterPro" id="IPR011583">
    <property type="entry name" value="Chitinase_II/V-like_cat"/>
</dbReference>
<protein>
    <submittedName>
        <fullName evidence="5">Spore germination protein</fullName>
    </submittedName>
</protein>
<dbReference type="Pfam" id="PF01476">
    <property type="entry name" value="LysM"/>
    <property type="match status" value="2"/>
</dbReference>
<evidence type="ECO:0000256" key="2">
    <source>
        <dbReference type="ARBA" id="ARBA00023295"/>
    </source>
</evidence>
<dbReference type="EMBL" id="JAGGLG010000004">
    <property type="protein sequence ID" value="MBP2017323.1"/>
    <property type="molecule type" value="Genomic_DNA"/>
</dbReference>
<reference evidence="5 6" key="1">
    <citation type="submission" date="2021-03" db="EMBL/GenBank/DDBJ databases">
        <title>Genomic Encyclopedia of Type Strains, Phase IV (KMG-IV): sequencing the most valuable type-strain genomes for metagenomic binning, comparative biology and taxonomic classification.</title>
        <authorList>
            <person name="Goeker M."/>
        </authorList>
    </citation>
    <scope>NUCLEOTIDE SEQUENCE [LARGE SCALE GENOMIC DNA]</scope>
    <source>
        <strain evidence="5 6">DSM 27138</strain>
    </source>
</reference>
<evidence type="ECO:0000259" key="4">
    <source>
        <dbReference type="PROSITE" id="PS51910"/>
    </source>
</evidence>
<proteinExistence type="predicted"/>
<name>A0ABS4JP58_9FIRM</name>
<dbReference type="SUPFAM" id="SSF51445">
    <property type="entry name" value="(Trans)glycosidases"/>
    <property type="match status" value="1"/>
</dbReference>
<dbReference type="InterPro" id="IPR017853">
    <property type="entry name" value="GH"/>
</dbReference>
<dbReference type="PROSITE" id="PS51910">
    <property type="entry name" value="GH18_2"/>
    <property type="match status" value="1"/>
</dbReference>
<feature type="domain" description="LysM" evidence="3">
    <location>
        <begin position="51"/>
        <end position="95"/>
    </location>
</feature>
<evidence type="ECO:0000313" key="6">
    <source>
        <dbReference type="Proteomes" id="UP001519289"/>
    </source>
</evidence>
<dbReference type="Gene3D" id="3.10.50.10">
    <property type="match status" value="1"/>
</dbReference>
<dbReference type="PROSITE" id="PS51782">
    <property type="entry name" value="LYSM"/>
    <property type="match status" value="2"/>
</dbReference>
<accession>A0ABS4JP58</accession>
<feature type="domain" description="LysM" evidence="3">
    <location>
        <begin position="2"/>
        <end position="46"/>
    </location>
</feature>
<keyword evidence="2" id="KW-0326">Glycosidase</keyword>
<evidence type="ECO:0000256" key="1">
    <source>
        <dbReference type="ARBA" id="ARBA00022801"/>
    </source>
</evidence>
<keyword evidence="1" id="KW-0378">Hydrolase</keyword>
<dbReference type="SUPFAM" id="SSF54106">
    <property type="entry name" value="LysM domain"/>
    <property type="match status" value="2"/>
</dbReference>
<comment type="caution">
    <text evidence="5">The sequence shown here is derived from an EMBL/GenBank/DDBJ whole genome shotgun (WGS) entry which is preliminary data.</text>
</comment>
<gene>
    <name evidence="5" type="ORF">J2Z79_000706</name>
</gene>
<dbReference type="PANTHER" id="PTHR46066:SF2">
    <property type="entry name" value="CHITINASE DOMAIN-CONTAINING PROTEIN 1"/>
    <property type="match status" value="1"/>
</dbReference>
<organism evidence="5 6">
    <name type="scientific">Symbiobacterium terraclitae</name>
    <dbReference type="NCBI Taxonomy" id="557451"/>
    <lineage>
        <taxon>Bacteria</taxon>
        <taxon>Bacillati</taxon>
        <taxon>Bacillota</taxon>
        <taxon>Clostridia</taxon>
        <taxon>Eubacteriales</taxon>
        <taxon>Symbiobacteriaceae</taxon>
        <taxon>Symbiobacterium</taxon>
    </lineage>
</organism>
<keyword evidence="6" id="KW-1185">Reference proteome</keyword>
<dbReference type="SMART" id="SM00636">
    <property type="entry name" value="Glyco_18"/>
    <property type="match status" value="1"/>
</dbReference>
<dbReference type="InterPro" id="IPR036779">
    <property type="entry name" value="LysM_dom_sf"/>
</dbReference>
<feature type="domain" description="GH18" evidence="4">
    <location>
        <begin position="103"/>
        <end position="431"/>
    </location>
</feature>